<feature type="domain" description="Lactate/malate dehydrogenase N-terminal" evidence="10">
    <location>
        <begin position="7"/>
        <end position="145"/>
    </location>
</feature>
<dbReference type="InterPro" id="IPR011304">
    <property type="entry name" value="L-lactate_DH"/>
</dbReference>
<feature type="binding site" evidence="7">
    <location>
        <position position="171"/>
    </location>
    <ligand>
        <name>beta-D-fructose 1,6-bisphosphate</name>
        <dbReference type="ChEBI" id="CHEBI:32966"/>
        <note>allosteric activator</note>
    </ligand>
</feature>
<feature type="binding site" evidence="7">
    <location>
        <position position="233"/>
    </location>
    <ligand>
        <name>substrate</name>
    </ligand>
</feature>
<comment type="similarity">
    <text evidence="2 7">Belongs to the LDH/MDH superfamily. LDH family.</text>
</comment>
<comment type="caution">
    <text evidence="7">Lacks conserved residue(s) required for the propagation of feature annotation.</text>
</comment>
<feature type="binding site" evidence="7">
    <location>
        <begin position="82"/>
        <end position="83"/>
    </location>
    <ligand>
        <name>NAD(+)</name>
        <dbReference type="ChEBI" id="CHEBI:57540"/>
    </ligand>
</feature>
<dbReference type="CDD" id="cd05292">
    <property type="entry name" value="LDH_2"/>
    <property type="match status" value="1"/>
</dbReference>
<dbReference type="PRINTS" id="PR00086">
    <property type="entry name" value="LLDHDRGNASE"/>
</dbReference>
<dbReference type="NCBIfam" id="NF004863">
    <property type="entry name" value="PRK06223.1"/>
    <property type="match status" value="1"/>
</dbReference>
<evidence type="ECO:0000256" key="3">
    <source>
        <dbReference type="ARBA" id="ARBA00012967"/>
    </source>
</evidence>
<comment type="catalytic activity">
    <reaction evidence="6 7">
        <text>(S)-lactate + NAD(+) = pyruvate + NADH + H(+)</text>
        <dbReference type="Rhea" id="RHEA:23444"/>
        <dbReference type="ChEBI" id="CHEBI:15361"/>
        <dbReference type="ChEBI" id="CHEBI:15378"/>
        <dbReference type="ChEBI" id="CHEBI:16651"/>
        <dbReference type="ChEBI" id="CHEBI:57540"/>
        <dbReference type="ChEBI" id="CHEBI:57945"/>
        <dbReference type="EC" id="1.1.1.27"/>
    </reaction>
</comment>
<dbReference type="SUPFAM" id="SSF51735">
    <property type="entry name" value="NAD(P)-binding Rossmann-fold domains"/>
    <property type="match status" value="1"/>
</dbReference>
<comment type="subunit">
    <text evidence="7">Homotetramer.</text>
</comment>
<evidence type="ECO:0000256" key="9">
    <source>
        <dbReference type="PIRSR" id="PIRSR000102-3"/>
    </source>
</evidence>
<dbReference type="InterPro" id="IPR036291">
    <property type="entry name" value="NAD(P)-bd_dom_sf"/>
</dbReference>
<reference evidence="13" key="1">
    <citation type="submission" date="2016-10" db="EMBL/GenBank/DDBJ databases">
        <authorList>
            <person name="Varghese N."/>
            <person name="Submissions S."/>
        </authorList>
    </citation>
    <scope>NUCLEOTIDE SEQUENCE [LARGE SCALE GENOMIC DNA]</scope>
    <source>
        <strain evidence="13">DSM 17044</strain>
    </source>
</reference>
<keyword evidence="7" id="KW-0021">Allosteric enzyme</keyword>
<dbReference type="NCBIfam" id="TIGR01771">
    <property type="entry name" value="L-LDH-NAD"/>
    <property type="match status" value="1"/>
</dbReference>
<dbReference type="Pfam" id="PF02866">
    <property type="entry name" value="Ldh_1_C"/>
    <property type="match status" value="1"/>
</dbReference>
<keyword evidence="4 7" id="KW-0560">Oxidoreductase</keyword>
<evidence type="ECO:0000256" key="6">
    <source>
        <dbReference type="ARBA" id="ARBA00049258"/>
    </source>
</evidence>
<sequence length="316" mass="33575">MPEHVSKIAIIGAGAVGATVAYAAMIRGVAKHIAIYDINRAKVDAEVLDLNHGLQFVPMATLEGSDDIQVCAGADVVIITAGAKQKPGQTRMELAGANVALCRTLVPQLLKVAPDALLLLVTNPVDVLTYVVQQLSGLPARRVLGSGTVLDSSRFRFLLARHLNVAVQNVHAVIAGEHGDSEIPLWSSASVGGLPLMQWSVPGRAQLSEADRTHIFDNVRNAAYHVIRGKGATNYAIGLATAQILEALLHNEQRVLPVSSRLEGYLGIRDVCMSVPSIVNGGGVEAVLELPLSESEREGLKRSADTIRQAIRTLGF</sequence>
<feature type="binding site" evidence="7">
    <location>
        <position position="16"/>
    </location>
    <ligand>
        <name>NAD(+)</name>
        <dbReference type="ChEBI" id="CHEBI:57540"/>
    </ligand>
</feature>
<dbReference type="Proteomes" id="UP000182719">
    <property type="component" value="Unassembled WGS sequence"/>
</dbReference>
<accession>A0A1H7QCB6</accession>
<dbReference type="GO" id="GO:0005737">
    <property type="term" value="C:cytoplasm"/>
    <property type="evidence" value="ECO:0007669"/>
    <property type="project" value="UniProtKB-SubCell"/>
</dbReference>
<dbReference type="HAMAP" id="MF_00488">
    <property type="entry name" value="Lactate_dehydrog"/>
    <property type="match status" value="1"/>
</dbReference>
<dbReference type="EMBL" id="FOAP01000006">
    <property type="protein sequence ID" value="SEL45526.1"/>
    <property type="molecule type" value="Genomic_DNA"/>
</dbReference>
<feature type="binding site" evidence="7">
    <location>
        <begin position="151"/>
        <end position="154"/>
    </location>
    <ligand>
        <name>substrate</name>
    </ligand>
</feature>
<dbReference type="UniPathway" id="UPA00554">
    <property type="reaction ID" value="UER00611"/>
</dbReference>
<feature type="binding site" evidence="7">
    <location>
        <position position="42"/>
    </location>
    <ligand>
        <name>NAD(+)</name>
        <dbReference type="ChEBI" id="CHEBI:57540"/>
    </ligand>
</feature>
<organism evidence="12 13">
    <name type="scientific">Stigmatella aurantiaca</name>
    <dbReference type="NCBI Taxonomy" id="41"/>
    <lineage>
        <taxon>Bacteria</taxon>
        <taxon>Pseudomonadati</taxon>
        <taxon>Myxococcota</taxon>
        <taxon>Myxococcia</taxon>
        <taxon>Myxococcales</taxon>
        <taxon>Cystobacterineae</taxon>
        <taxon>Archangiaceae</taxon>
        <taxon>Stigmatella</taxon>
    </lineage>
</organism>
<feature type="binding site" evidence="7 9">
    <location>
        <position position="37"/>
    </location>
    <ligand>
        <name>NAD(+)</name>
        <dbReference type="ChEBI" id="CHEBI:57540"/>
    </ligand>
</feature>
<feature type="binding site" evidence="7">
    <location>
        <position position="85"/>
    </location>
    <ligand>
        <name>substrate</name>
    </ligand>
</feature>
<keyword evidence="5 7" id="KW-0520">NAD</keyword>
<name>A0A1H7QCB6_STIAU</name>
<evidence type="ECO:0000256" key="2">
    <source>
        <dbReference type="ARBA" id="ARBA00006054"/>
    </source>
</evidence>
<feature type="binding site" evidence="7">
    <location>
        <position position="91"/>
    </location>
    <ligand>
        <name>substrate</name>
    </ligand>
</feature>
<dbReference type="OrthoDB" id="9802969at2"/>
<dbReference type="PIRSF" id="PIRSF000102">
    <property type="entry name" value="Lac_mal_DH"/>
    <property type="match status" value="1"/>
</dbReference>
<evidence type="ECO:0000313" key="12">
    <source>
        <dbReference type="EMBL" id="SEL45526.1"/>
    </source>
</evidence>
<feature type="binding site" evidence="7 9">
    <location>
        <begin position="121"/>
        <end position="123"/>
    </location>
    <ligand>
        <name>NAD(+)</name>
        <dbReference type="ChEBI" id="CHEBI:57540"/>
    </ligand>
</feature>
<feature type="binding site" evidence="7">
    <location>
        <position position="104"/>
    </location>
    <ligand>
        <name>NAD(+)</name>
        <dbReference type="ChEBI" id="CHEBI:57540"/>
    </ligand>
</feature>
<dbReference type="InterPro" id="IPR015955">
    <property type="entry name" value="Lactate_DH/Glyco_Ohase_4_C"/>
</dbReference>
<feature type="modified residue" description="Phosphotyrosine" evidence="7">
    <location>
        <position position="224"/>
    </location>
</feature>
<dbReference type="Pfam" id="PF00056">
    <property type="entry name" value="Ldh_1_N"/>
    <property type="match status" value="1"/>
</dbReference>
<feature type="binding site" evidence="7">
    <location>
        <begin position="123"/>
        <end position="126"/>
    </location>
    <ligand>
        <name>substrate</name>
    </ligand>
</feature>
<dbReference type="SUPFAM" id="SSF56327">
    <property type="entry name" value="LDH C-terminal domain-like"/>
    <property type="match status" value="1"/>
</dbReference>
<comment type="function">
    <text evidence="7">Catalyzes the conversion of lactate to pyruvate.</text>
</comment>
<dbReference type="PANTHER" id="PTHR43128">
    <property type="entry name" value="L-2-HYDROXYCARBOXYLATE DEHYDROGENASE (NAD(P)(+))"/>
    <property type="match status" value="1"/>
</dbReference>
<dbReference type="EC" id="1.1.1.27" evidence="3 7"/>
<dbReference type="NCBIfam" id="NF000824">
    <property type="entry name" value="PRK00066.1"/>
    <property type="match status" value="1"/>
</dbReference>
<feature type="binding site" evidence="7">
    <location>
        <position position="146"/>
    </location>
    <ligand>
        <name>NAD(+)</name>
        <dbReference type="ChEBI" id="CHEBI:57540"/>
    </ligand>
</feature>
<feature type="binding site" evidence="9">
    <location>
        <begin position="12"/>
        <end position="17"/>
    </location>
    <ligand>
        <name>NAD(+)</name>
        <dbReference type="ChEBI" id="CHEBI:57540"/>
    </ligand>
</feature>
<feature type="binding site" evidence="9">
    <location>
        <position position="98"/>
    </location>
    <ligand>
        <name>NAD(+)</name>
        <dbReference type="ChEBI" id="CHEBI:57540"/>
    </ligand>
</feature>
<dbReference type="GO" id="GO:0004459">
    <property type="term" value="F:L-lactate dehydrogenase (NAD+) activity"/>
    <property type="evidence" value="ECO:0007669"/>
    <property type="project" value="UniProtKB-UniRule"/>
</dbReference>
<evidence type="ECO:0000259" key="10">
    <source>
        <dbReference type="Pfam" id="PF00056"/>
    </source>
</evidence>
<keyword evidence="7" id="KW-0963">Cytoplasm</keyword>
<dbReference type="PANTHER" id="PTHR43128:SF16">
    <property type="entry name" value="L-LACTATE DEHYDROGENASE"/>
    <property type="match status" value="1"/>
</dbReference>
<evidence type="ECO:0000256" key="5">
    <source>
        <dbReference type="ARBA" id="ARBA00023027"/>
    </source>
</evidence>
<comment type="subcellular location">
    <subcellularLocation>
        <location evidence="7">Cytoplasm</location>
    </subcellularLocation>
</comment>
<comment type="pathway">
    <text evidence="1 7">Fermentation; pyruvate fermentation to lactate; (S)-lactate from pyruvate: step 1/1.</text>
</comment>
<evidence type="ECO:0000256" key="8">
    <source>
        <dbReference type="PIRSR" id="PIRSR000102-1"/>
    </source>
</evidence>
<dbReference type="Gene3D" id="3.40.50.720">
    <property type="entry name" value="NAD(P)-binding Rossmann-like Domain"/>
    <property type="match status" value="1"/>
</dbReference>
<dbReference type="GO" id="GO:0006096">
    <property type="term" value="P:glycolytic process"/>
    <property type="evidence" value="ECO:0007669"/>
    <property type="project" value="UniProtKB-UniRule"/>
</dbReference>
<keyword evidence="13" id="KW-1185">Reference proteome</keyword>
<dbReference type="AlphaFoldDB" id="A0A1H7QCB6"/>
<protein>
    <recommendedName>
        <fullName evidence="3 7">L-lactate dehydrogenase</fullName>
        <shortName evidence="7">L-LDH</shortName>
        <ecNumber evidence="3 7">1.1.1.27</ecNumber>
    </recommendedName>
</protein>
<feature type="binding site" evidence="7">
    <location>
        <position position="156"/>
    </location>
    <ligand>
        <name>beta-D-fructose 1,6-bisphosphate</name>
        <dbReference type="ChEBI" id="CHEBI:32966"/>
        <note>allosteric activator</note>
    </ligand>
</feature>
<evidence type="ECO:0000256" key="4">
    <source>
        <dbReference type="ARBA" id="ARBA00023002"/>
    </source>
</evidence>
<dbReference type="Gene3D" id="3.90.110.10">
    <property type="entry name" value="Lactate dehydrogenase/glycoside hydrolase, family 4, C-terminal"/>
    <property type="match status" value="1"/>
</dbReference>
<feature type="domain" description="Lactate/malate dehydrogenase C-terminal" evidence="11">
    <location>
        <begin position="148"/>
        <end position="312"/>
    </location>
</feature>
<evidence type="ECO:0000259" key="11">
    <source>
        <dbReference type="Pfam" id="PF02866"/>
    </source>
</evidence>
<comment type="activity regulation">
    <text evidence="7">Allosterically activated by fructose 1,6-bisphosphate (FBP).</text>
</comment>
<proteinExistence type="inferred from homology"/>
<evidence type="ECO:0000313" key="13">
    <source>
        <dbReference type="Proteomes" id="UP000182719"/>
    </source>
</evidence>
<dbReference type="GO" id="GO:0006089">
    <property type="term" value="P:lactate metabolic process"/>
    <property type="evidence" value="ECO:0007669"/>
    <property type="project" value="TreeGrafter"/>
</dbReference>
<dbReference type="InterPro" id="IPR001557">
    <property type="entry name" value="L-lactate/malate_DH"/>
</dbReference>
<evidence type="ECO:0000256" key="1">
    <source>
        <dbReference type="ARBA" id="ARBA00004843"/>
    </source>
</evidence>
<dbReference type="InterPro" id="IPR018177">
    <property type="entry name" value="L-lactate_DH_AS"/>
</dbReference>
<dbReference type="InterPro" id="IPR022383">
    <property type="entry name" value="Lactate/malate_DH_C"/>
</dbReference>
<dbReference type="PROSITE" id="PS00064">
    <property type="entry name" value="L_LDH"/>
    <property type="match status" value="1"/>
</dbReference>
<evidence type="ECO:0000256" key="7">
    <source>
        <dbReference type="HAMAP-Rule" id="MF_00488"/>
    </source>
</evidence>
<keyword evidence="7" id="KW-0597">Phosphoprotein</keyword>
<feature type="active site" description="Proton acceptor" evidence="7 8">
    <location>
        <position position="178"/>
    </location>
</feature>
<dbReference type="InterPro" id="IPR001236">
    <property type="entry name" value="Lactate/malate_DH_N"/>
</dbReference>
<gene>
    <name evidence="7" type="primary">ldh</name>
    <name evidence="12" type="ORF">SAMN05444354_10687</name>
</gene>